<dbReference type="InterPro" id="IPR008995">
    <property type="entry name" value="Mo/tungstate-bd_C_term_dom"/>
</dbReference>
<dbReference type="InterPro" id="IPR003593">
    <property type="entry name" value="AAA+_ATPase"/>
</dbReference>
<dbReference type="InterPro" id="IPR013611">
    <property type="entry name" value="Transp-assoc_OB_typ2"/>
</dbReference>
<evidence type="ECO:0000256" key="3">
    <source>
        <dbReference type="ARBA" id="ARBA00022741"/>
    </source>
</evidence>
<proteinExistence type="inferred from homology"/>
<dbReference type="PANTHER" id="PTHR42781:SF4">
    <property type="entry name" value="SPERMIDINE_PUTRESCINE IMPORT ATP-BINDING PROTEIN POTA"/>
    <property type="match status" value="1"/>
</dbReference>
<reference evidence="7" key="1">
    <citation type="journal article" date="2019" name="Int. J. Syst. Evol. Microbiol.">
        <title>The Global Catalogue of Microorganisms (GCM) 10K type strain sequencing project: providing services to taxonomists for standard genome sequencing and annotation.</title>
        <authorList>
            <consortium name="The Broad Institute Genomics Platform"/>
            <consortium name="The Broad Institute Genome Sequencing Center for Infectious Disease"/>
            <person name="Wu L."/>
            <person name="Ma J."/>
        </authorList>
    </citation>
    <scope>NUCLEOTIDE SEQUENCE [LARGE SCALE GENOMIC DNA]</scope>
    <source>
        <strain evidence="7">CGMCC 1.16226</strain>
    </source>
</reference>
<dbReference type="SUPFAM" id="SSF50331">
    <property type="entry name" value="MOP-like"/>
    <property type="match status" value="1"/>
</dbReference>
<evidence type="ECO:0000313" key="7">
    <source>
        <dbReference type="Proteomes" id="UP001597349"/>
    </source>
</evidence>
<comment type="caution">
    <text evidence="6">The sequence shown here is derived from an EMBL/GenBank/DDBJ whole genome shotgun (WGS) entry which is preliminary data.</text>
</comment>
<dbReference type="Gene3D" id="2.40.50.100">
    <property type="match status" value="1"/>
</dbReference>
<protein>
    <submittedName>
        <fullName evidence="6">ABC transporter ATP-binding protein</fullName>
    </submittedName>
</protein>
<comment type="similarity">
    <text evidence="1">Belongs to the ABC transporter superfamily.</text>
</comment>
<evidence type="ECO:0000256" key="4">
    <source>
        <dbReference type="ARBA" id="ARBA00022840"/>
    </source>
</evidence>
<dbReference type="EMBL" id="JBHUGY010000003">
    <property type="protein sequence ID" value="MFD2052072.1"/>
    <property type="molecule type" value="Genomic_DNA"/>
</dbReference>
<dbReference type="RefSeq" id="WP_379016873.1">
    <property type="nucleotide sequence ID" value="NZ_JBHUGY010000003.1"/>
</dbReference>
<gene>
    <name evidence="6" type="ORF">ACFSQT_02680</name>
</gene>
<keyword evidence="7" id="KW-1185">Reference proteome</keyword>
<dbReference type="SMART" id="SM00382">
    <property type="entry name" value="AAA"/>
    <property type="match status" value="1"/>
</dbReference>
<dbReference type="InterPro" id="IPR003439">
    <property type="entry name" value="ABC_transporter-like_ATP-bd"/>
</dbReference>
<keyword evidence="4 6" id="KW-0067">ATP-binding</keyword>
<evidence type="ECO:0000256" key="2">
    <source>
        <dbReference type="ARBA" id="ARBA00022448"/>
    </source>
</evidence>
<accession>A0ABW4W8X4</accession>
<dbReference type="PROSITE" id="PS50893">
    <property type="entry name" value="ABC_TRANSPORTER_2"/>
    <property type="match status" value="1"/>
</dbReference>
<dbReference type="InterPro" id="IPR050093">
    <property type="entry name" value="ABC_SmlMolc_Importer"/>
</dbReference>
<name>A0ABW4W8X4_9HYPH</name>
<dbReference type="Proteomes" id="UP001597349">
    <property type="component" value="Unassembled WGS sequence"/>
</dbReference>
<dbReference type="Pfam" id="PF00005">
    <property type="entry name" value="ABC_tran"/>
    <property type="match status" value="1"/>
</dbReference>
<evidence type="ECO:0000259" key="5">
    <source>
        <dbReference type="PROSITE" id="PS50893"/>
    </source>
</evidence>
<feature type="domain" description="ABC transporter" evidence="5">
    <location>
        <begin position="4"/>
        <end position="234"/>
    </location>
</feature>
<dbReference type="InterPro" id="IPR027417">
    <property type="entry name" value="P-loop_NTPase"/>
</dbReference>
<keyword evidence="2" id="KW-0813">Transport</keyword>
<evidence type="ECO:0000256" key="1">
    <source>
        <dbReference type="ARBA" id="ARBA00005417"/>
    </source>
</evidence>
<dbReference type="PANTHER" id="PTHR42781">
    <property type="entry name" value="SPERMIDINE/PUTRESCINE IMPORT ATP-BINDING PROTEIN POTA"/>
    <property type="match status" value="1"/>
</dbReference>
<dbReference type="SUPFAM" id="SSF52540">
    <property type="entry name" value="P-loop containing nucleoside triphosphate hydrolases"/>
    <property type="match status" value="1"/>
</dbReference>
<dbReference type="PROSITE" id="PS00211">
    <property type="entry name" value="ABC_TRANSPORTER_1"/>
    <property type="match status" value="1"/>
</dbReference>
<evidence type="ECO:0000313" key="6">
    <source>
        <dbReference type="EMBL" id="MFD2052072.1"/>
    </source>
</evidence>
<organism evidence="6 7">
    <name type="scientific">Mesorhizobium calcicola</name>
    <dbReference type="NCBI Taxonomy" id="1300310"/>
    <lineage>
        <taxon>Bacteria</taxon>
        <taxon>Pseudomonadati</taxon>
        <taxon>Pseudomonadota</taxon>
        <taxon>Alphaproteobacteria</taxon>
        <taxon>Hyphomicrobiales</taxon>
        <taxon>Phyllobacteriaceae</taxon>
        <taxon>Mesorhizobium</taxon>
    </lineage>
</organism>
<keyword evidence="3" id="KW-0547">Nucleotide-binding</keyword>
<dbReference type="InterPro" id="IPR017871">
    <property type="entry name" value="ABC_transporter-like_CS"/>
</dbReference>
<dbReference type="Gene3D" id="3.40.50.300">
    <property type="entry name" value="P-loop containing nucleotide triphosphate hydrolases"/>
    <property type="match status" value="1"/>
</dbReference>
<dbReference type="GO" id="GO:0005524">
    <property type="term" value="F:ATP binding"/>
    <property type="evidence" value="ECO:0007669"/>
    <property type="project" value="UniProtKB-KW"/>
</dbReference>
<dbReference type="Pfam" id="PF08402">
    <property type="entry name" value="TOBE_2"/>
    <property type="match status" value="1"/>
</dbReference>
<sequence>MNVLELKDVTKRYGEFTAVDAVSLKIEKGKVLSLLGPSGCGKTTTLRIIAGFTSPDTGAVEISGANVGRLKPYERNVGLLFQDYALFPHMTVAQNVAYGMRYRGTPKSEIPSRVKQMMSLVQLAGMEARYPSQLSGGQQQRVALARALATDPQIVLLDEPLSALDAKLRLELRIELKEILRSVNATTIVVTHDQEEALSLGDEVVVMRGGKIVQRGSPTQIYAEPADKFVAEFVGRSNWFHGSRRGSSSEGVCTYVTSEGLAIHARTPLSNQRDVVDLCVRPENIVLMGGATSDVAQDVKSNVLAGVVLDVAPLGADMHVVVELPGKGRLLAIRKNVGSTPGFIAGQPVHAHFSASDVLAF</sequence>